<keyword evidence="1" id="KW-0812">Transmembrane</keyword>
<comment type="caution">
    <text evidence="2">The sequence shown here is derived from an EMBL/GenBank/DDBJ whole genome shotgun (WGS) entry which is preliminary data.</text>
</comment>
<keyword evidence="1" id="KW-1133">Transmembrane helix</keyword>
<name>A0A418QLQ0_9BACT</name>
<feature type="transmembrane region" description="Helical" evidence="1">
    <location>
        <begin position="12"/>
        <end position="31"/>
    </location>
</feature>
<protein>
    <submittedName>
        <fullName evidence="2">Uncharacterized protein</fullName>
    </submittedName>
</protein>
<evidence type="ECO:0000313" key="2">
    <source>
        <dbReference type="EMBL" id="RIY06020.1"/>
    </source>
</evidence>
<proteinExistence type="predicted"/>
<sequence>MLPTKIPGKYVRYYLLVCELATGIVLIQDCITRFQKHDSAMELPYIEIEVYSIEAARRLVTGILTTHPKVEVVIFDEQKKYVETISAYC</sequence>
<gene>
    <name evidence="2" type="ORF">D0T11_19450</name>
</gene>
<accession>A0A418QLQ0</accession>
<reference evidence="2 3" key="1">
    <citation type="submission" date="2019-01" db="EMBL/GenBank/DDBJ databases">
        <title>Hymenobacter humicola sp. nov., isolated from soils in Antarctica.</title>
        <authorList>
            <person name="Sedlacek I."/>
            <person name="Holochova P."/>
            <person name="Kralova S."/>
            <person name="Pantucek R."/>
            <person name="Stankova E."/>
            <person name="Vrbovska V."/>
            <person name="Kristofova L."/>
            <person name="Svec P."/>
            <person name="Busse H.-J."/>
        </authorList>
    </citation>
    <scope>NUCLEOTIDE SEQUENCE [LARGE SCALE GENOMIC DNA]</scope>
    <source>
        <strain evidence="2 3">CCM 8852</strain>
    </source>
</reference>
<evidence type="ECO:0000256" key="1">
    <source>
        <dbReference type="SAM" id="Phobius"/>
    </source>
</evidence>
<keyword evidence="3" id="KW-1185">Reference proteome</keyword>
<dbReference type="EMBL" id="QYCN01000045">
    <property type="protein sequence ID" value="RIY06020.1"/>
    <property type="molecule type" value="Genomic_DNA"/>
</dbReference>
<keyword evidence="1" id="KW-0472">Membrane</keyword>
<dbReference type="AlphaFoldDB" id="A0A418QLQ0"/>
<organism evidence="2 3">
    <name type="scientific">Hymenobacter rubripertinctus</name>
    <dbReference type="NCBI Taxonomy" id="2029981"/>
    <lineage>
        <taxon>Bacteria</taxon>
        <taxon>Pseudomonadati</taxon>
        <taxon>Bacteroidota</taxon>
        <taxon>Cytophagia</taxon>
        <taxon>Cytophagales</taxon>
        <taxon>Hymenobacteraceae</taxon>
        <taxon>Hymenobacter</taxon>
    </lineage>
</organism>
<evidence type="ECO:0000313" key="3">
    <source>
        <dbReference type="Proteomes" id="UP000284250"/>
    </source>
</evidence>
<dbReference type="Proteomes" id="UP000284250">
    <property type="component" value="Unassembled WGS sequence"/>
</dbReference>